<gene>
    <name evidence="2" type="ORF">ESP62_002740</name>
</gene>
<keyword evidence="1" id="KW-1133">Transmembrane helix</keyword>
<name>A0A641ARJ4_9ACTN</name>
<feature type="transmembrane region" description="Helical" evidence="1">
    <location>
        <begin position="136"/>
        <end position="154"/>
    </location>
</feature>
<evidence type="ECO:0000313" key="2">
    <source>
        <dbReference type="EMBL" id="KAA1380137.1"/>
    </source>
</evidence>
<comment type="caution">
    <text evidence="2">The sequence shown here is derived from an EMBL/GenBank/DDBJ whole genome shotgun (WGS) entry which is preliminary data.</text>
</comment>
<evidence type="ECO:0000256" key="1">
    <source>
        <dbReference type="SAM" id="Phobius"/>
    </source>
</evidence>
<evidence type="ECO:0000313" key="3">
    <source>
        <dbReference type="Proteomes" id="UP001515100"/>
    </source>
</evidence>
<dbReference type="EMBL" id="SDPP02000001">
    <property type="protein sequence ID" value="KAA1380137.1"/>
    <property type="molecule type" value="Genomic_DNA"/>
</dbReference>
<dbReference type="RefSeq" id="WP_129180313.1">
    <property type="nucleotide sequence ID" value="NZ_JAGIOG010000001.1"/>
</dbReference>
<accession>A0A641ARJ4</accession>
<dbReference type="Proteomes" id="UP001515100">
    <property type="component" value="Unassembled WGS sequence"/>
</dbReference>
<proteinExistence type="predicted"/>
<protein>
    <submittedName>
        <fullName evidence="2">Uncharacterized protein</fullName>
    </submittedName>
</protein>
<sequence length="155" mass="16078">MAFTILNETFSMCPLMTSSAAAVGALSAWNVQVPDVGMARLPPGPVHPRNETFAIEKTSVTADPAEMVDGGVAGTEALAHDNVNVGTFQITGEPAYDPVNGWAPEAVSPPTATVYALPVAMAGPVTTMTLKTPSPIVAAIVCLIFMLVLLMSMSF</sequence>
<keyword evidence="3" id="KW-1185">Reference proteome</keyword>
<keyword evidence="1" id="KW-0472">Membrane</keyword>
<organism evidence="2 3">
    <name type="scientific">Aeromicrobium fastidiosum</name>
    <dbReference type="NCBI Taxonomy" id="52699"/>
    <lineage>
        <taxon>Bacteria</taxon>
        <taxon>Bacillati</taxon>
        <taxon>Actinomycetota</taxon>
        <taxon>Actinomycetes</taxon>
        <taxon>Propionibacteriales</taxon>
        <taxon>Nocardioidaceae</taxon>
        <taxon>Aeromicrobium</taxon>
    </lineage>
</organism>
<reference evidence="2" key="1">
    <citation type="submission" date="2019-09" db="EMBL/GenBank/DDBJ databases">
        <authorList>
            <person name="Li J."/>
        </authorList>
    </citation>
    <scope>NUCLEOTIDE SEQUENCE [LARGE SCALE GENOMIC DNA]</scope>
    <source>
        <strain evidence="2">NRBC 14897</strain>
    </source>
</reference>
<keyword evidence="1" id="KW-0812">Transmembrane</keyword>
<dbReference type="AlphaFoldDB" id="A0A641ARJ4"/>